<gene>
    <name evidence="3" type="ORF">ACHAW5_009663</name>
</gene>
<dbReference type="GO" id="GO:0016787">
    <property type="term" value="F:hydrolase activity"/>
    <property type="evidence" value="ECO:0007669"/>
    <property type="project" value="UniProtKB-KW"/>
</dbReference>
<sequence>MKNQCLNRNEKQTRPMTKPAITPPRCAAQSTNGMKLMAMTSTIPMKTSQDCRFLDNAAALSFRVVDFSQQRSAISLNFAPNSPITAPLLPTEMLSGMKQQLKTLDPNAEPTYTIIQTRLPHSFSHMFPASIWTRTFPARCISPAWRNTGVNRRLYQLFNPVFFLFLAQTRGKAKTTPRRRASTSDNMTTPARWLSSLTALRGTVKSGGGDRIIPPPPPLSRHHRRGSSSSGRVVVDRRHNDDDDDDDDDDENDSGVCDPPTTNGGSIVGVWCFHRHGDRAPNRHLGNPACLVGESEHWRGRMPDRDVRDGLSKFFPPDVHPSQNGGVHLDVAREPFGFLTYRGMDQMREAGWGFRRRCERFGRRVAAGGSGGGGGDRGGGGGGDDLYSFLDHWNVEAYSTNYLRTVMSVQCFIDGLIGDRPGNEQNRRQKIYAGGGLRRYYRDIGAYERVAHTDRPIWTTEEDMVGNGNDGKDERQRHRRIRIQVRDKEIDTLNSFDKYPRTMDRLVKDVIATERFQRIDGSAKPLADKLCALLPGLRDAPQSFGGTPSGINWIHANDYFVCRGAHSIPLAADFSDDGRYKSPWDERGREEVERALRALAAPVSSHLAWRFREWYRCPRLLSAVAAPPFREVYEGMVDAAAKLRPDDRAPFVLYSCHDVTLLALLYALGTDFLASGEDCGGENMREDGEEGGNRAHYSGMAAGKVRRGKRRSSWRWWPPYSSTIAFELVRLEDNRSTGSDHQFAIRVILNGETLRLIPRMSVEDEVLLKEQSLSSREVFGEMTANGKCKMLRLSDFDRIISVLEEVGDRGRSLSNSGHGPIGSIGVDGG</sequence>
<dbReference type="Gene3D" id="3.40.50.1240">
    <property type="entry name" value="Phosphoglycerate mutase-like"/>
    <property type="match status" value="1"/>
</dbReference>
<feature type="region of interest" description="Disordered" evidence="2">
    <location>
        <begin position="203"/>
        <end position="262"/>
    </location>
</feature>
<accession>A0ABD3N6E8</accession>
<evidence type="ECO:0000313" key="3">
    <source>
        <dbReference type="EMBL" id="KAL3770122.1"/>
    </source>
</evidence>
<organism evidence="3 4">
    <name type="scientific">Stephanodiscus triporus</name>
    <dbReference type="NCBI Taxonomy" id="2934178"/>
    <lineage>
        <taxon>Eukaryota</taxon>
        <taxon>Sar</taxon>
        <taxon>Stramenopiles</taxon>
        <taxon>Ochrophyta</taxon>
        <taxon>Bacillariophyta</taxon>
        <taxon>Coscinodiscophyceae</taxon>
        <taxon>Thalassiosirophycidae</taxon>
        <taxon>Stephanodiscales</taxon>
        <taxon>Stephanodiscaceae</taxon>
        <taxon>Stephanodiscus</taxon>
    </lineage>
</organism>
<dbReference type="InterPro" id="IPR029033">
    <property type="entry name" value="His_PPase_superfam"/>
</dbReference>
<evidence type="ECO:0000313" key="4">
    <source>
        <dbReference type="Proteomes" id="UP001530315"/>
    </source>
</evidence>
<comment type="caution">
    <text evidence="3">The sequence shown here is derived from an EMBL/GenBank/DDBJ whole genome shotgun (WGS) entry which is preliminary data.</text>
</comment>
<feature type="compositionally biased region" description="Acidic residues" evidence="2">
    <location>
        <begin position="242"/>
        <end position="253"/>
    </location>
</feature>
<evidence type="ECO:0000256" key="2">
    <source>
        <dbReference type="SAM" id="MobiDB-lite"/>
    </source>
</evidence>
<keyword evidence="4" id="KW-1185">Reference proteome</keyword>
<protein>
    <submittedName>
        <fullName evidence="3">Uncharacterized protein</fullName>
    </submittedName>
</protein>
<feature type="region of interest" description="Disordered" evidence="2">
    <location>
        <begin position="1"/>
        <end position="26"/>
    </location>
</feature>
<dbReference type="AlphaFoldDB" id="A0ABD3N6E8"/>
<name>A0ABD3N6E8_9STRA</name>
<reference evidence="3 4" key="1">
    <citation type="submission" date="2024-10" db="EMBL/GenBank/DDBJ databases">
        <title>Updated reference genomes for cyclostephanoid diatoms.</title>
        <authorList>
            <person name="Roberts W.R."/>
            <person name="Alverson A.J."/>
        </authorList>
    </citation>
    <scope>NUCLEOTIDE SEQUENCE [LARGE SCALE GENOMIC DNA]</scope>
    <source>
        <strain evidence="3 4">AJA276-08</strain>
    </source>
</reference>
<dbReference type="Proteomes" id="UP001530315">
    <property type="component" value="Unassembled WGS sequence"/>
</dbReference>
<dbReference type="PANTHER" id="PTHR11567">
    <property type="entry name" value="ACID PHOSPHATASE-RELATED"/>
    <property type="match status" value="1"/>
</dbReference>
<evidence type="ECO:0000256" key="1">
    <source>
        <dbReference type="ARBA" id="ARBA00022801"/>
    </source>
</evidence>
<dbReference type="EMBL" id="JALLAZ020001637">
    <property type="protein sequence ID" value="KAL3770122.1"/>
    <property type="molecule type" value="Genomic_DNA"/>
</dbReference>
<keyword evidence="1" id="KW-0378">Hydrolase</keyword>
<feature type="region of interest" description="Disordered" evidence="2">
    <location>
        <begin position="173"/>
        <end position="192"/>
    </location>
</feature>
<dbReference type="PANTHER" id="PTHR11567:SF110">
    <property type="entry name" value="2-PHOSPHOXYLOSE PHOSPHATASE 1"/>
    <property type="match status" value="1"/>
</dbReference>
<dbReference type="SUPFAM" id="SSF53254">
    <property type="entry name" value="Phosphoglycerate mutase-like"/>
    <property type="match status" value="1"/>
</dbReference>
<dbReference type="InterPro" id="IPR050645">
    <property type="entry name" value="Histidine_acid_phosphatase"/>
</dbReference>
<proteinExistence type="predicted"/>